<dbReference type="SUPFAM" id="SSF48179">
    <property type="entry name" value="6-phosphogluconate dehydrogenase C-terminal domain-like"/>
    <property type="match status" value="1"/>
</dbReference>
<evidence type="ECO:0000259" key="5">
    <source>
        <dbReference type="Pfam" id="PF14748"/>
    </source>
</evidence>
<dbReference type="SUPFAM" id="SSF51735">
    <property type="entry name" value="NAD(P)-binding Rossmann-fold domains"/>
    <property type="match status" value="1"/>
</dbReference>
<accession>A0ABR0SP42</accession>
<evidence type="ECO:0000259" key="4">
    <source>
        <dbReference type="Pfam" id="PF03807"/>
    </source>
</evidence>
<dbReference type="Gene3D" id="3.40.50.720">
    <property type="entry name" value="NAD(P)-binding Rossmann-like Domain"/>
    <property type="match status" value="1"/>
</dbReference>
<keyword evidence="2" id="KW-0521">NADP</keyword>
<evidence type="ECO:0000313" key="7">
    <source>
        <dbReference type="Proteomes" id="UP001338125"/>
    </source>
</evidence>
<evidence type="ECO:0000256" key="2">
    <source>
        <dbReference type="ARBA" id="ARBA00022857"/>
    </source>
</evidence>
<protein>
    <submittedName>
        <fullName evidence="6">Delta-1-pyrroline-5-carboxylate reductase apf3</fullName>
    </submittedName>
</protein>
<dbReference type="InterPro" id="IPR029036">
    <property type="entry name" value="P5CR_dimer"/>
</dbReference>
<keyword evidence="3" id="KW-0560">Oxidoreductase</keyword>
<feature type="domain" description="Pyrroline-5-carboxylate reductase catalytic N-terminal" evidence="4">
    <location>
        <begin position="7"/>
        <end position="97"/>
    </location>
</feature>
<dbReference type="PANTHER" id="PTHR11645">
    <property type="entry name" value="PYRROLINE-5-CARBOXYLATE REDUCTASE"/>
    <property type="match status" value="1"/>
</dbReference>
<proteinExistence type="inferred from homology"/>
<dbReference type="InterPro" id="IPR036291">
    <property type="entry name" value="NAD(P)-bd_dom_sf"/>
</dbReference>
<keyword evidence="7" id="KW-1185">Reference proteome</keyword>
<dbReference type="InterPro" id="IPR008927">
    <property type="entry name" value="6-PGluconate_DH-like_C_sf"/>
</dbReference>
<dbReference type="PANTHER" id="PTHR11645:SF0">
    <property type="entry name" value="PYRROLINE-5-CARBOXYLATE REDUCTASE 3"/>
    <property type="match status" value="1"/>
</dbReference>
<gene>
    <name evidence="6" type="ORF">PT974_07306</name>
</gene>
<dbReference type="Pfam" id="PF03807">
    <property type="entry name" value="F420_oxidored"/>
    <property type="match status" value="1"/>
</dbReference>
<reference evidence="6 7" key="1">
    <citation type="submission" date="2024-01" db="EMBL/GenBank/DDBJ databases">
        <title>Complete genome of Cladobotryum mycophilum ATHUM6906.</title>
        <authorList>
            <person name="Christinaki A.C."/>
            <person name="Myridakis A.I."/>
            <person name="Kouvelis V.N."/>
        </authorList>
    </citation>
    <scope>NUCLEOTIDE SEQUENCE [LARGE SCALE GENOMIC DNA]</scope>
    <source>
        <strain evidence="6 7">ATHUM6906</strain>
    </source>
</reference>
<name>A0ABR0SP42_9HYPO</name>
<dbReference type="Gene3D" id="1.10.3730.10">
    <property type="entry name" value="ProC C-terminal domain-like"/>
    <property type="match status" value="1"/>
</dbReference>
<evidence type="ECO:0000256" key="3">
    <source>
        <dbReference type="ARBA" id="ARBA00023002"/>
    </source>
</evidence>
<feature type="domain" description="Pyrroline-5-carboxylate reductase dimerisation" evidence="5">
    <location>
        <begin position="182"/>
        <end position="286"/>
    </location>
</feature>
<dbReference type="EMBL" id="JAVFKD010000012">
    <property type="protein sequence ID" value="KAK5993869.1"/>
    <property type="molecule type" value="Genomic_DNA"/>
</dbReference>
<dbReference type="Pfam" id="PF14748">
    <property type="entry name" value="P5CR_dimer"/>
    <property type="match status" value="1"/>
</dbReference>
<dbReference type="InterPro" id="IPR000304">
    <property type="entry name" value="Pyrroline-COOH_reductase"/>
</dbReference>
<dbReference type="Proteomes" id="UP001338125">
    <property type="component" value="Unassembled WGS sequence"/>
</dbReference>
<organism evidence="6 7">
    <name type="scientific">Cladobotryum mycophilum</name>
    <dbReference type="NCBI Taxonomy" id="491253"/>
    <lineage>
        <taxon>Eukaryota</taxon>
        <taxon>Fungi</taxon>
        <taxon>Dikarya</taxon>
        <taxon>Ascomycota</taxon>
        <taxon>Pezizomycotina</taxon>
        <taxon>Sordariomycetes</taxon>
        <taxon>Hypocreomycetidae</taxon>
        <taxon>Hypocreales</taxon>
        <taxon>Hypocreaceae</taxon>
        <taxon>Cladobotryum</taxon>
    </lineage>
</organism>
<dbReference type="PIRSF" id="PIRSF000193">
    <property type="entry name" value="Pyrrol-5-carb_rd"/>
    <property type="match status" value="1"/>
</dbReference>
<evidence type="ECO:0000313" key="6">
    <source>
        <dbReference type="EMBL" id="KAK5993869.1"/>
    </source>
</evidence>
<evidence type="ECO:0000256" key="1">
    <source>
        <dbReference type="ARBA" id="ARBA00005525"/>
    </source>
</evidence>
<comment type="similarity">
    <text evidence="1">Belongs to the pyrroline-5-carboxylate reductase family.</text>
</comment>
<dbReference type="InterPro" id="IPR028939">
    <property type="entry name" value="P5C_Rdtase_cat_N"/>
</dbReference>
<dbReference type="HAMAP" id="MF_01925">
    <property type="entry name" value="P5C_reductase"/>
    <property type="match status" value="1"/>
</dbReference>
<comment type="caution">
    <text evidence="6">The sequence shown here is derived from an EMBL/GenBank/DDBJ whole genome shotgun (WGS) entry which is preliminary data.</text>
</comment>
<sequence>MSIPTRLTFIGGGHLAQAILSGIYASKSTWKDDCAISVTARRSEQVEELKALYPTAFVTHNNLHPTIWDNADSKNSASHVVFICTLPVDVPLVCKELTPAINDIDGAVRPTIVTMCPGILVSQLQSWLPEGTPIVRSMPNTPVSCLEGSTALYPSSDALPRIDLVTTALRVVSPAVCVLPEENLLDVSAAISGSAPAHFFYVMESMIAVGVANGLSPEAARTMVVQSCLGSGMLSRESGRSMESLRKEVCVPGGSTEKAIAHLAKHQFPKIMQGAVEKSLQANREMRFVDGK</sequence>